<reference evidence="1 2" key="1">
    <citation type="submission" date="2019-10" db="EMBL/GenBank/DDBJ databases">
        <title>Nocardia macrotermitis sp. nov. and Nocardia aurantia sp. nov., isolated from the gut of fungus growing-termite Macrotermes natalensis.</title>
        <authorList>
            <person name="Benndorf R."/>
            <person name="Schwitalla J."/>
            <person name="Martin K."/>
            <person name="De Beer W."/>
            <person name="Kaster A.-K."/>
            <person name="Vollmers J."/>
            <person name="Poulsen M."/>
            <person name="Beemelmanns C."/>
        </authorList>
    </citation>
    <scope>NUCLEOTIDE SEQUENCE [LARGE SCALE GENOMIC DNA]</scope>
    <source>
        <strain evidence="1 2">RB20</strain>
    </source>
</reference>
<evidence type="ECO:0000313" key="2">
    <source>
        <dbReference type="Proteomes" id="UP000438448"/>
    </source>
</evidence>
<organism evidence="1 2">
    <name type="scientific">Nocardia macrotermitis</name>
    <dbReference type="NCBI Taxonomy" id="2585198"/>
    <lineage>
        <taxon>Bacteria</taxon>
        <taxon>Bacillati</taxon>
        <taxon>Actinomycetota</taxon>
        <taxon>Actinomycetes</taxon>
        <taxon>Mycobacteriales</taxon>
        <taxon>Nocardiaceae</taxon>
        <taxon>Nocardia</taxon>
    </lineage>
</organism>
<comment type="caution">
    <text evidence="1">The sequence shown here is derived from an EMBL/GenBank/DDBJ whole genome shotgun (WGS) entry which is preliminary data.</text>
</comment>
<proteinExistence type="predicted"/>
<accession>A0A7K0DFQ5</accession>
<dbReference type="RefSeq" id="WP_153416099.1">
    <property type="nucleotide sequence ID" value="NZ_WEGK01000033.1"/>
</dbReference>
<protein>
    <submittedName>
        <fullName evidence="1">Uncharacterized protein</fullName>
    </submittedName>
</protein>
<gene>
    <name evidence="1" type="ORF">NRB20_75060</name>
</gene>
<evidence type="ECO:0000313" key="1">
    <source>
        <dbReference type="EMBL" id="MQY24371.1"/>
    </source>
</evidence>
<dbReference type="AlphaFoldDB" id="A0A7K0DFQ5"/>
<keyword evidence="2" id="KW-1185">Reference proteome</keyword>
<dbReference type="EMBL" id="WEGK01000033">
    <property type="protein sequence ID" value="MQY24371.1"/>
    <property type="molecule type" value="Genomic_DNA"/>
</dbReference>
<dbReference type="Proteomes" id="UP000438448">
    <property type="component" value="Unassembled WGS sequence"/>
</dbReference>
<name>A0A7K0DFQ5_9NOCA</name>
<sequence length="125" mass="13502">MALGAEPAAELWQAATEGRFTLTAEAAHEMAGHYQWYADELRHRADEIALQQKLDGFGSLNSAQHLQAGFERKAVQAFEAYGKAQESALRMKAAVLRAASLTEEVDAANTAALNAATRKITDVKA</sequence>
<dbReference type="OrthoDB" id="4557597at2"/>